<evidence type="ECO:0000256" key="2">
    <source>
        <dbReference type="ARBA" id="ARBA00023026"/>
    </source>
</evidence>
<evidence type="ECO:0000313" key="4">
    <source>
        <dbReference type="EMBL" id="CAG8272011.1"/>
    </source>
</evidence>
<dbReference type="Proteomes" id="UP001152592">
    <property type="component" value="Unassembled WGS sequence"/>
</dbReference>
<organism evidence="4 5">
    <name type="scientific">Penicillium salamii</name>
    <dbReference type="NCBI Taxonomy" id="1612424"/>
    <lineage>
        <taxon>Eukaryota</taxon>
        <taxon>Fungi</taxon>
        <taxon>Dikarya</taxon>
        <taxon>Ascomycota</taxon>
        <taxon>Pezizomycotina</taxon>
        <taxon>Eurotiomycetes</taxon>
        <taxon>Eurotiomycetidae</taxon>
        <taxon>Eurotiales</taxon>
        <taxon>Aspergillaceae</taxon>
        <taxon>Penicillium</taxon>
    </lineage>
</organism>
<proteinExistence type="predicted"/>
<evidence type="ECO:0000313" key="5">
    <source>
        <dbReference type="Proteomes" id="UP001152592"/>
    </source>
</evidence>
<dbReference type="PROSITE" id="PS51782">
    <property type="entry name" value="LYSM"/>
    <property type="match status" value="1"/>
</dbReference>
<dbReference type="GO" id="GO:0008061">
    <property type="term" value="F:chitin binding"/>
    <property type="evidence" value="ECO:0007669"/>
    <property type="project" value="UniProtKB-KW"/>
</dbReference>
<protein>
    <recommendedName>
        <fullName evidence="3">LysM domain-containing protein</fullName>
    </recommendedName>
</protein>
<dbReference type="PANTHER" id="PTHR34997">
    <property type="entry name" value="AM15"/>
    <property type="match status" value="1"/>
</dbReference>
<dbReference type="InterPro" id="IPR052210">
    <property type="entry name" value="LysM1-like"/>
</dbReference>
<feature type="domain" description="LysM" evidence="3">
    <location>
        <begin position="219"/>
        <end position="265"/>
    </location>
</feature>
<keyword evidence="1" id="KW-0147">Chitin-binding</keyword>
<evidence type="ECO:0000259" key="3">
    <source>
        <dbReference type="PROSITE" id="PS51782"/>
    </source>
</evidence>
<dbReference type="InterPro" id="IPR036779">
    <property type="entry name" value="LysM_dom_sf"/>
</dbReference>
<dbReference type="EMBL" id="CAJVPD010000049">
    <property type="protein sequence ID" value="CAG8272011.1"/>
    <property type="molecule type" value="Genomic_DNA"/>
</dbReference>
<dbReference type="Gene3D" id="3.10.350.10">
    <property type="entry name" value="LysM domain"/>
    <property type="match status" value="1"/>
</dbReference>
<gene>
    <name evidence="4" type="ORF">PSALAMII_LOCUS1189</name>
</gene>
<dbReference type="PANTHER" id="PTHR34997:SF1">
    <property type="entry name" value="PEPTIDOGLYCAN-BINDING LYSIN DOMAIN"/>
    <property type="match status" value="1"/>
</dbReference>
<sequence length="341" mass="37348">MVRSMFCLFTYELSCRKDSTTGKYCDPLLASWSNQSLNASELCSDCWLGGLALELNSPFGYNSVVVANYASLISSYNATMYTYATPTQYALNAIATSELATVTTTPDSSCIGFYEVQINDTCNSVAQALNAETAVNSSLCIPPQCDTYVWQGIDTYDSVVGSLSNNAVNYIDYVVCVRGYLDYTIDTSGNSTIQNLTSIIFAVPAPTNALNGSTIDYGLWYIVGEGNTCSLVIVANAISLVDFYFLNPKIDTNCTNLELREAYCIAVVRDISTYSDYLVTTPLFTMTTASFPAVDTSIPMAISDLGYIYTPIYLPTTSETLTDYERYANYNNSIYNLNSCK</sequence>
<accession>A0A9W4N3E2</accession>
<evidence type="ECO:0000256" key="1">
    <source>
        <dbReference type="ARBA" id="ARBA00022669"/>
    </source>
</evidence>
<dbReference type="AlphaFoldDB" id="A0A9W4N3E2"/>
<comment type="caution">
    <text evidence="4">The sequence shown here is derived from an EMBL/GenBank/DDBJ whole genome shotgun (WGS) entry which is preliminary data.</text>
</comment>
<dbReference type="InterPro" id="IPR018392">
    <property type="entry name" value="LysM"/>
</dbReference>
<name>A0A9W4N3E2_9EURO</name>
<dbReference type="OrthoDB" id="2365600at2759"/>
<reference evidence="4" key="1">
    <citation type="submission" date="2021-07" db="EMBL/GenBank/DDBJ databases">
        <authorList>
            <person name="Branca A.L. A."/>
        </authorList>
    </citation>
    <scope>NUCLEOTIDE SEQUENCE</scope>
</reference>
<keyword evidence="2" id="KW-0843">Virulence</keyword>